<dbReference type="AlphaFoldDB" id="A0A832ZXR4"/>
<dbReference type="CDD" id="cd06582">
    <property type="entry name" value="TM_PBP1_LivH_like"/>
    <property type="match status" value="1"/>
</dbReference>
<comment type="caution">
    <text evidence="10">The sequence shown here is derived from an EMBL/GenBank/DDBJ whole genome shotgun (WGS) entry which is preliminary data.</text>
</comment>
<feature type="transmembrane region" description="Helical" evidence="9">
    <location>
        <begin position="64"/>
        <end position="84"/>
    </location>
</feature>
<feature type="transmembrane region" description="Helical" evidence="9">
    <location>
        <begin position="251"/>
        <end position="272"/>
    </location>
</feature>
<name>A0A832ZXR4_CALS0</name>
<feature type="transmembrane region" description="Helical" evidence="9">
    <location>
        <begin position="96"/>
        <end position="117"/>
    </location>
</feature>
<evidence type="ECO:0000256" key="3">
    <source>
        <dbReference type="ARBA" id="ARBA00022475"/>
    </source>
</evidence>
<sequence length="312" mass="33569">MVVVFPPIVREAIIFSSLLTLLSTGLTLTYMTSRVPNFAHGSFATIGTYVSLVAFRLFSLSPYQFIPVAFVLAGVVSFILYKAILRPLARKGASTILLMIATIAYDMLLIAALNITADFLSRNYKVTSRYFSLKSADIRIENIPMVFYAAPLVTAIVIVALYLLLTRTKFGVAMRAAIENPSLAGVVGINVDLVYSVSWFLAGGLAGVAGLLMALWFIGNPDLGTILLISIFTASIVGGLMNIYGAFLGGFLVGFAEVLGTANLARAVGVWIVPYRPVIPLLILVITLLTIPGGISSIKFERFIGRVRKGGF</sequence>
<dbReference type="PANTHER" id="PTHR11795">
    <property type="entry name" value="BRANCHED-CHAIN AMINO ACID TRANSPORT SYSTEM PERMEASE PROTEIN LIVH"/>
    <property type="match status" value="1"/>
</dbReference>
<evidence type="ECO:0000313" key="11">
    <source>
        <dbReference type="Proteomes" id="UP000608579"/>
    </source>
</evidence>
<keyword evidence="4 9" id="KW-0812">Transmembrane</keyword>
<evidence type="ECO:0000256" key="4">
    <source>
        <dbReference type="ARBA" id="ARBA00022692"/>
    </source>
</evidence>
<keyword evidence="5" id="KW-0029">Amino-acid transport</keyword>
<comment type="similarity">
    <text evidence="8">Belongs to the binding-protein-dependent transport system permease family. LivHM subfamily.</text>
</comment>
<dbReference type="InterPro" id="IPR001851">
    <property type="entry name" value="ABC_transp_permease"/>
</dbReference>
<organism evidence="10 11">
    <name type="scientific">Caldiarchaeum subterraneum</name>
    <dbReference type="NCBI Taxonomy" id="311458"/>
    <lineage>
        <taxon>Archaea</taxon>
        <taxon>Nitrososphaerota</taxon>
        <taxon>Candidatus Caldarchaeales</taxon>
        <taxon>Candidatus Caldarchaeaceae</taxon>
        <taxon>Candidatus Caldarchaeum</taxon>
    </lineage>
</organism>
<reference evidence="10" key="1">
    <citation type="journal article" date="2020" name="ISME J.">
        <title>Gammaproteobacteria mediating utilization of methyl-, sulfur- and petroleum organic compounds in deep ocean hydrothermal plumes.</title>
        <authorList>
            <person name="Zhou Z."/>
            <person name="Liu Y."/>
            <person name="Pan J."/>
            <person name="Cron B.R."/>
            <person name="Toner B.M."/>
            <person name="Anantharaman K."/>
            <person name="Breier J.A."/>
            <person name="Dick G.J."/>
            <person name="Li M."/>
        </authorList>
    </citation>
    <scope>NUCLEOTIDE SEQUENCE</scope>
    <source>
        <strain evidence="10">SZUA-1515</strain>
    </source>
</reference>
<feature type="transmembrane region" description="Helical" evidence="9">
    <location>
        <begin position="12"/>
        <end position="31"/>
    </location>
</feature>
<gene>
    <name evidence="10" type="ORF">EYH45_08095</name>
</gene>
<dbReference type="GO" id="GO:0022857">
    <property type="term" value="F:transmembrane transporter activity"/>
    <property type="evidence" value="ECO:0007669"/>
    <property type="project" value="InterPro"/>
</dbReference>
<dbReference type="EMBL" id="DQVM01000162">
    <property type="protein sequence ID" value="HIQ30501.1"/>
    <property type="molecule type" value="Genomic_DNA"/>
</dbReference>
<evidence type="ECO:0000256" key="1">
    <source>
        <dbReference type="ARBA" id="ARBA00004651"/>
    </source>
</evidence>
<evidence type="ECO:0000256" key="5">
    <source>
        <dbReference type="ARBA" id="ARBA00022970"/>
    </source>
</evidence>
<dbReference type="GO" id="GO:0005886">
    <property type="term" value="C:plasma membrane"/>
    <property type="evidence" value="ECO:0007669"/>
    <property type="project" value="UniProtKB-SubCell"/>
</dbReference>
<feature type="transmembrane region" description="Helical" evidence="9">
    <location>
        <begin position="278"/>
        <end position="298"/>
    </location>
</feature>
<proteinExistence type="inferred from homology"/>
<keyword evidence="7 9" id="KW-0472">Membrane</keyword>
<dbReference type="Proteomes" id="UP000608579">
    <property type="component" value="Unassembled WGS sequence"/>
</dbReference>
<feature type="transmembrane region" description="Helical" evidence="9">
    <location>
        <begin position="224"/>
        <end position="244"/>
    </location>
</feature>
<feature type="transmembrane region" description="Helical" evidence="9">
    <location>
        <begin position="199"/>
        <end position="218"/>
    </location>
</feature>
<protein>
    <submittedName>
        <fullName evidence="10">Branched-chain amino acid ABC transporter permease</fullName>
    </submittedName>
</protein>
<feature type="transmembrane region" description="Helical" evidence="9">
    <location>
        <begin position="145"/>
        <end position="165"/>
    </location>
</feature>
<dbReference type="Pfam" id="PF02653">
    <property type="entry name" value="BPD_transp_2"/>
    <property type="match status" value="1"/>
</dbReference>
<evidence type="ECO:0000313" key="10">
    <source>
        <dbReference type="EMBL" id="HIQ30501.1"/>
    </source>
</evidence>
<keyword evidence="2" id="KW-0813">Transport</keyword>
<evidence type="ECO:0000256" key="8">
    <source>
        <dbReference type="ARBA" id="ARBA00037998"/>
    </source>
</evidence>
<dbReference type="PANTHER" id="PTHR11795:SF449">
    <property type="entry name" value="BRANCHED-CHAIN AMINO ACID TRANSPORT PERMEASE PROTEIN LIVH-RELATED"/>
    <property type="match status" value="1"/>
</dbReference>
<dbReference type="GO" id="GO:0006865">
    <property type="term" value="P:amino acid transport"/>
    <property type="evidence" value="ECO:0007669"/>
    <property type="project" value="UniProtKB-KW"/>
</dbReference>
<accession>A0A832ZXR4</accession>
<evidence type="ECO:0000256" key="7">
    <source>
        <dbReference type="ARBA" id="ARBA00023136"/>
    </source>
</evidence>
<evidence type="ECO:0000256" key="2">
    <source>
        <dbReference type="ARBA" id="ARBA00022448"/>
    </source>
</evidence>
<keyword evidence="6 9" id="KW-1133">Transmembrane helix</keyword>
<keyword evidence="3" id="KW-1003">Cell membrane</keyword>
<comment type="subcellular location">
    <subcellularLocation>
        <location evidence="1">Cell membrane</location>
        <topology evidence="1">Multi-pass membrane protein</topology>
    </subcellularLocation>
</comment>
<dbReference type="InterPro" id="IPR052157">
    <property type="entry name" value="BCAA_transport_permease"/>
</dbReference>
<evidence type="ECO:0000256" key="6">
    <source>
        <dbReference type="ARBA" id="ARBA00022989"/>
    </source>
</evidence>
<evidence type="ECO:0000256" key="9">
    <source>
        <dbReference type="SAM" id="Phobius"/>
    </source>
</evidence>